<dbReference type="PANTHER" id="PTHR28489:SF3">
    <property type="entry name" value="PROTEIN RD3-LIKE"/>
    <property type="match status" value="1"/>
</dbReference>
<name>A0AA47MN46_MERPO</name>
<dbReference type="Proteomes" id="UP001174136">
    <property type="component" value="Unassembled WGS sequence"/>
</dbReference>
<gene>
    <name evidence="1" type="primary">RD3L_1</name>
    <name evidence="1" type="ORF">N1851_018548</name>
</gene>
<sequence length="183" mass="20618">MPLFSWMKWSHEAEEQVKTEGPCLKTPGVVAGHMLLRELLWHVEERERLARQLEREHCLAHNALGLRWVQKYPRVRTLILASELLQLECLCAQVPPIHAAAVLSRCLANAPPCSGLMLACCQLWLAATVATQRLTVGEEKRPEGRERQGRLPSKPLCVTITEVGYVRCQTCGRGCLTGFRKVK</sequence>
<protein>
    <submittedName>
        <fullName evidence="1">Protein RD3-like</fullName>
    </submittedName>
</protein>
<evidence type="ECO:0000313" key="2">
    <source>
        <dbReference type="Proteomes" id="UP001174136"/>
    </source>
</evidence>
<dbReference type="EMBL" id="JAOPHQ010003419">
    <property type="protein sequence ID" value="KAK0143354.1"/>
    <property type="molecule type" value="Genomic_DNA"/>
</dbReference>
<proteinExistence type="predicted"/>
<keyword evidence="2" id="KW-1185">Reference proteome</keyword>
<reference evidence="1" key="1">
    <citation type="journal article" date="2023" name="Front. Mar. Sci.">
        <title>A new Merluccius polli reference genome to investigate the effects of global change in West African waters.</title>
        <authorList>
            <person name="Mateo J.L."/>
            <person name="Blanco-Fernandez C."/>
            <person name="Garcia-Vazquez E."/>
            <person name="Machado-Schiaffino G."/>
        </authorList>
    </citation>
    <scope>NUCLEOTIDE SEQUENCE</scope>
    <source>
        <strain evidence="1">C29</strain>
        <tissue evidence="1">Fin</tissue>
    </source>
</reference>
<evidence type="ECO:0000313" key="1">
    <source>
        <dbReference type="EMBL" id="KAK0143354.1"/>
    </source>
</evidence>
<dbReference type="InterPro" id="IPR028092">
    <property type="entry name" value="RD3"/>
</dbReference>
<accession>A0AA47MN46</accession>
<comment type="caution">
    <text evidence="1">The sequence shown here is derived from an EMBL/GenBank/DDBJ whole genome shotgun (WGS) entry which is preliminary data.</text>
</comment>
<dbReference type="AlphaFoldDB" id="A0AA47MN46"/>
<organism evidence="1 2">
    <name type="scientific">Merluccius polli</name>
    <name type="common">Benguela hake</name>
    <name type="synonym">Merluccius cadenati</name>
    <dbReference type="NCBI Taxonomy" id="89951"/>
    <lineage>
        <taxon>Eukaryota</taxon>
        <taxon>Metazoa</taxon>
        <taxon>Chordata</taxon>
        <taxon>Craniata</taxon>
        <taxon>Vertebrata</taxon>
        <taxon>Euteleostomi</taxon>
        <taxon>Actinopterygii</taxon>
        <taxon>Neopterygii</taxon>
        <taxon>Teleostei</taxon>
        <taxon>Neoteleostei</taxon>
        <taxon>Acanthomorphata</taxon>
        <taxon>Zeiogadaria</taxon>
        <taxon>Gadariae</taxon>
        <taxon>Gadiformes</taxon>
        <taxon>Gadoidei</taxon>
        <taxon>Merlucciidae</taxon>
        <taxon>Merluccius</taxon>
    </lineage>
</organism>
<dbReference type="Pfam" id="PF14473">
    <property type="entry name" value="RD3"/>
    <property type="match status" value="1"/>
</dbReference>
<dbReference type="PANTHER" id="PTHR28489">
    <property type="entry name" value="RENTINAL DEGENERATION 3-LIKE"/>
    <property type="match status" value="1"/>
</dbReference>